<evidence type="ECO:0000313" key="2">
    <source>
        <dbReference type="EMBL" id="PKQ62454.1"/>
    </source>
</evidence>
<dbReference type="Gene3D" id="3.30.70.20">
    <property type="match status" value="1"/>
</dbReference>
<sequence length="75" mass="8815">MTKIKHFRDKCIGCAYCVEIAPEFWKMNMEDGRCDLVGSARNRSWFELEIFQDEVERNRKVAAICPGKCIRIETK</sequence>
<evidence type="ECO:0000259" key="1">
    <source>
        <dbReference type="PROSITE" id="PS51379"/>
    </source>
</evidence>
<dbReference type="OrthoDB" id="9813230at2"/>
<evidence type="ECO:0000313" key="3">
    <source>
        <dbReference type="Proteomes" id="UP000233535"/>
    </source>
</evidence>
<dbReference type="Proteomes" id="UP000233535">
    <property type="component" value="Unassembled WGS sequence"/>
</dbReference>
<dbReference type="RefSeq" id="WP_101261698.1">
    <property type="nucleotide sequence ID" value="NZ_MVDD01000008.1"/>
</dbReference>
<feature type="domain" description="4Fe-4S ferredoxin-type" evidence="1">
    <location>
        <begin position="2"/>
        <end position="32"/>
    </location>
</feature>
<proteinExistence type="predicted"/>
<name>A0A2N3HWM2_9BACT</name>
<organism evidence="2 3">
    <name type="scientific">Labilibaculum filiforme</name>
    <dbReference type="NCBI Taxonomy" id="1940526"/>
    <lineage>
        <taxon>Bacteria</taxon>
        <taxon>Pseudomonadati</taxon>
        <taxon>Bacteroidota</taxon>
        <taxon>Bacteroidia</taxon>
        <taxon>Marinilabiliales</taxon>
        <taxon>Marinifilaceae</taxon>
        <taxon>Labilibaculum</taxon>
    </lineage>
</organism>
<dbReference type="Pfam" id="PF13370">
    <property type="entry name" value="Fer4_13"/>
    <property type="match status" value="1"/>
</dbReference>
<dbReference type="SUPFAM" id="SSF54862">
    <property type="entry name" value="4Fe-4S ferredoxins"/>
    <property type="match status" value="1"/>
</dbReference>
<dbReference type="PROSITE" id="PS51379">
    <property type="entry name" value="4FE4S_FER_2"/>
    <property type="match status" value="1"/>
</dbReference>
<dbReference type="EMBL" id="MVDD01000008">
    <property type="protein sequence ID" value="PKQ62454.1"/>
    <property type="molecule type" value="Genomic_DNA"/>
</dbReference>
<protein>
    <recommendedName>
        <fullName evidence="1">4Fe-4S ferredoxin-type domain-containing protein</fullName>
    </recommendedName>
</protein>
<keyword evidence="3" id="KW-1185">Reference proteome</keyword>
<reference evidence="2 3" key="1">
    <citation type="journal article" date="2017" name="Front. Microbiol.">
        <title>Labilibaculum manganireducens gen. nov., sp. nov. and Labilibaculum filiforme sp. nov., Novel Bacteroidetes Isolated from Subsurface Sediments of the Baltic Sea.</title>
        <authorList>
            <person name="Vandieken V."/>
            <person name="Marshall I.P."/>
            <person name="Niemann H."/>
            <person name="Engelen B."/>
            <person name="Cypionka H."/>
        </authorList>
    </citation>
    <scope>NUCLEOTIDE SEQUENCE [LARGE SCALE GENOMIC DNA]</scope>
    <source>
        <strain evidence="2 3">59.16B</strain>
    </source>
</reference>
<dbReference type="InterPro" id="IPR017896">
    <property type="entry name" value="4Fe4S_Fe-S-bd"/>
</dbReference>
<dbReference type="AlphaFoldDB" id="A0A2N3HWM2"/>
<comment type="caution">
    <text evidence="2">The sequence shown here is derived from an EMBL/GenBank/DDBJ whole genome shotgun (WGS) entry which is preliminary data.</text>
</comment>
<gene>
    <name evidence="2" type="ORF">BZG02_12035</name>
</gene>
<accession>A0A2N3HWM2</accession>